<reference evidence="1 2" key="1">
    <citation type="submission" date="2019-05" db="EMBL/GenBank/DDBJ databases">
        <title>Emergence of the Ug99 lineage of the wheat stem rust pathogen through somatic hybridization.</title>
        <authorList>
            <person name="Li F."/>
            <person name="Upadhyaya N.M."/>
            <person name="Sperschneider J."/>
            <person name="Matny O."/>
            <person name="Nguyen-Phuc H."/>
            <person name="Mago R."/>
            <person name="Raley C."/>
            <person name="Miller M.E."/>
            <person name="Silverstein K.A.T."/>
            <person name="Henningsen E."/>
            <person name="Hirsch C.D."/>
            <person name="Visser B."/>
            <person name="Pretorius Z.A."/>
            <person name="Steffenson B.J."/>
            <person name="Schwessinger B."/>
            <person name="Dodds P.N."/>
            <person name="Figueroa M."/>
        </authorList>
    </citation>
    <scope>NUCLEOTIDE SEQUENCE [LARGE SCALE GENOMIC DNA]</scope>
    <source>
        <strain evidence="1 2">Ug99</strain>
    </source>
</reference>
<dbReference type="AlphaFoldDB" id="A0A5B0N5G4"/>
<name>A0A5B0N5G4_PUCGR</name>
<evidence type="ECO:0000313" key="1">
    <source>
        <dbReference type="EMBL" id="KAA1083370.1"/>
    </source>
</evidence>
<organism evidence="1 2">
    <name type="scientific">Puccinia graminis f. sp. tritici</name>
    <dbReference type="NCBI Taxonomy" id="56615"/>
    <lineage>
        <taxon>Eukaryota</taxon>
        <taxon>Fungi</taxon>
        <taxon>Dikarya</taxon>
        <taxon>Basidiomycota</taxon>
        <taxon>Pucciniomycotina</taxon>
        <taxon>Pucciniomycetes</taxon>
        <taxon>Pucciniales</taxon>
        <taxon>Pucciniaceae</taxon>
        <taxon>Puccinia</taxon>
    </lineage>
</organism>
<evidence type="ECO:0000313" key="2">
    <source>
        <dbReference type="Proteomes" id="UP000325313"/>
    </source>
</evidence>
<protein>
    <submittedName>
        <fullName evidence="1">Uncharacterized protein</fullName>
    </submittedName>
</protein>
<sequence length="59" mass="6210">MDGMYACLYPTGGAMEDINVLLNAANAMVKTSLESLAARGPLPGVVVVPQMQGYNHEEA</sequence>
<gene>
    <name evidence="1" type="ORF">PGTUg99_030709</name>
</gene>
<dbReference type="Proteomes" id="UP000325313">
    <property type="component" value="Unassembled WGS sequence"/>
</dbReference>
<proteinExistence type="predicted"/>
<comment type="caution">
    <text evidence="1">The sequence shown here is derived from an EMBL/GenBank/DDBJ whole genome shotgun (WGS) entry which is preliminary data.</text>
</comment>
<dbReference type="EMBL" id="VDEP01000438">
    <property type="protein sequence ID" value="KAA1083370.1"/>
    <property type="molecule type" value="Genomic_DNA"/>
</dbReference>
<accession>A0A5B0N5G4</accession>